<evidence type="ECO:0000313" key="2">
    <source>
        <dbReference type="RefSeq" id="XP_002739427.1"/>
    </source>
</evidence>
<gene>
    <name evidence="2" type="primary">LOC100370577</name>
</gene>
<dbReference type="RefSeq" id="XP_002739427.1">
    <property type="nucleotide sequence ID" value="XM_002739381.2"/>
</dbReference>
<accession>A0ABM0GXC8</accession>
<organism evidence="1 2">
    <name type="scientific">Saccoglossus kowalevskii</name>
    <name type="common">Acorn worm</name>
    <dbReference type="NCBI Taxonomy" id="10224"/>
    <lineage>
        <taxon>Eukaryota</taxon>
        <taxon>Metazoa</taxon>
        <taxon>Hemichordata</taxon>
        <taxon>Enteropneusta</taxon>
        <taxon>Harrimaniidae</taxon>
        <taxon>Saccoglossus</taxon>
    </lineage>
</organism>
<dbReference type="GeneID" id="100370577"/>
<evidence type="ECO:0000313" key="1">
    <source>
        <dbReference type="Proteomes" id="UP000694865"/>
    </source>
</evidence>
<keyword evidence="1" id="KW-1185">Reference proteome</keyword>
<feature type="non-terminal residue" evidence="2">
    <location>
        <position position="1"/>
    </location>
</feature>
<reference evidence="2" key="1">
    <citation type="submission" date="2025-08" db="UniProtKB">
        <authorList>
            <consortium name="RefSeq"/>
        </authorList>
    </citation>
    <scope>IDENTIFICATION</scope>
    <source>
        <tissue evidence="2">Testes</tissue>
    </source>
</reference>
<sequence length="388" mass="44830">HKINFEEMKDRFHQSINCLPQGSLKKELIRKYVKYVKKLWRIIKKNKDRNKYKEEAEGDLQYNLLTPDGRKSAVNKLKKQSKETRRRLGKHLLAEVYSDADVSKEVLGLVVDDYDGDKKSANMKAIEVENQVTLGNTNRDVLHKHISSFIRCMTLQRDISNFLLLVVFQNSMITSVDEKKPHFEDLLAAVISLYLDVEIYLHRGKDDAADAAKNTILKINMLLGKSTSYLYDAVLQTTSVTAKDVPFMLPIYESILKRPPDVVTNCTYIKYMSTVKQVLSILDNKYKDKVDLIKKEARKVSVPPGFLQWIKEISPNILDDVPLKVRSSGDRITNYILKEASTEFIDSLIECVEYPGEINLEDEENEFTVDGKLYSLWINQLMKPWKQK</sequence>
<name>A0ABM0GXC8_SACKO</name>
<protein>
    <submittedName>
        <fullName evidence="2">Uncharacterized protein LOC100370577</fullName>
    </submittedName>
</protein>
<proteinExistence type="predicted"/>
<dbReference type="Proteomes" id="UP000694865">
    <property type="component" value="Unplaced"/>
</dbReference>